<name>A0AAV5NYV2_9VIBR</name>
<accession>A0AAV5NYV2</accession>
<dbReference type="AlphaFoldDB" id="A0AAV5NYV2"/>
<evidence type="ECO:0000313" key="1">
    <source>
        <dbReference type="EMBL" id="GLQ75851.1"/>
    </source>
</evidence>
<reference evidence="2" key="1">
    <citation type="journal article" date="2019" name="Int. J. Syst. Evol. Microbiol.">
        <title>The Global Catalogue of Microorganisms (GCM) 10K type strain sequencing project: providing services to taxonomists for standard genome sequencing and annotation.</title>
        <authorList>
            <consortium name="The Broad Institute Genomics Platform"/>
            <consortium name="The Broad Institute Genome Sequencing Center for Infectious Disease"/>
            <person name="Wu L."/>
            <person name="Ma J."/>
        </authorList>
    </citation>
    <scope>NUCLEOTIDE SEQUENCE [LARGE SCALE GENOMIC DNA]</scope>
    <source>
        <strain evidence="2">NBRC 15640</strain>
    </source>
</reference>
<comment type="caution">
    <text evidence="1">The sequence shown here is derived from an EMBL/GenBank/DDBJ whole genome shotgun (WGS) entry which is preliminary data.</text>
</comment>
<protein>
    <submittedName>
        <fullName evidence="1">Uncharacterized protein</fullName>
    </submittedName>
</protein>
<dbReference type="EMBL" id="BSNX01000075">
    <property type="protein sequence ID" value="GLQ75851.1"/>
    <property type="molecule type" value="Genomic_DNA"/>
</dbReference>
<gene>
    <name evidence="1" type="ORF">GCM10007932_52140</name>
</gene>
<sequence>MMKKIAAYTLTFSFVAFLLVGSKLDWFASSNPDSFPKLPEAPDFSVSSEFDGKWVGRRINESSSSLCEPTTIEGDVVDGLVTFVLTYNGTPLKGWVSENKDLTLYASHSQWDYRFAGKVTSDRIDGKWNLNNGPCHGTWYLEKLS</sequence>
<evidence type="ECO:0000313" key="2">
    <source>
        <dbReference type="Proteomes" id="UP001156690"/>
    </source>
</evidence>
<proteinExistence type="predicted"/>
<dbReference type="Proteomes" id="UP001156690">
    <property type="component" value="Unassembled WGS sequence"/>
</dbReference>
<keyword evidence="2" id="KW-1185">Reference proteome</keyword>
<organism evidence="1 2">
    <name type="scientific">Vibrio penaeicida</name>
    <dbReference type="NCBI Taxonomy" id="104609"/>
    <lineage>
        <taxon>Bacteria</taxon>
        <taxon>Pseudomonadati</taxon>
        <taxon>Pseudomonadota</taxon>
        <taxon>Gammaproteobacteria</taxon>
        <taxon>Vibrionales</taxon>
        <taxon>Vibrionaceae</taxon>
        <taxon>Vibrio</taxon>
    </lineage>
</organism>